<dbReference type="AlphaFoldDB" id="A0A2D6YNC0"/>
<accession>A0A2D6YNC0</accession>
<feature type="compositionally biased region" description="Basic and acidic residues" evidence="1">
    <location>
        <begin position="281"/>
        <end position="295"/>
    </location>
</feature>
<feature type="region of interest" description="Disordered" evidence="1">
    <location>
        <begin position="270"/>
        <end position="301"/>
    </location>
</feature>
<evidence type="ECO:0000313" key="2">
    <source>
        <dbReference type="EMBL" id="MAH64660.1"/>
    </source>
</evidence>
<name>A0A2D6YNC0_9DELT</name>
<gene>
    <name evidence="2" type="ORF">CMN54_14705</name>
</gene>
<sequence length="584" mass="67686">MDHQQWQNRINKISGDLESRYDPASQNFAQRLKHTLERDFPTHREDSTALTLRHHAFTHALQLYDLQSALRLIATYDLPQQATQGIIPRIQKSCNSLAVIRQLDEFASSSVELRALEKYRIGVEESLQTVLKCEVKLLYDPARLQKVVISAQKLPEEVQQYFFIERLHSLFSRDYQTYLILKNRFFLSRILQGLGDDLIVRWMRRRLKGSLRLGPSEIFEEVRKVDFRTVEQLVRELVHHHPGNPKLKGSPTPWHPEISKEEDGFVMDHQSIQRPLTTPRNKRDGSSLMDEDPKFGSKGVEPLAVPSTEKIAFDHGSEAEPVAEPIGRELEKQTGRKLVSLTEDGEDAFEVLLKRLHPLLKKINKNLKSVYSTSSPFLTPRNEDYTTSQRLEQEAFFNLGNHELVDLREWILAILEAEHLEGARWKREEVVEVWESDPELDEEVLKEERSRDKDHSLKISSLMPFPLKIPTPDGTILGLEKGRRFVLQLGVAFMDRDLPERKRSRSCATPYLRIFFKGQQLQKRGALVHLNQESYFLALPEQVKPSMILFHLSIMTLHQSFGLNLPVLLRQHLLDLFSPNNEDQ</sequence>
<feature type="compositionally biased region" description="Polar residues" evidence="1">
    <location>
        <begin position="270"/>
        <end position="279"/>
    </location>
</feature>
<evidence type="ECO:0000313" key="3">
    <source>
        <dbReference type="Proteomes" id="UP000226525"/>
    </source>
</evidence>
<organism evidence="2 3">
    <name type="scientific">SAR324 cluster bacterium</name>
    <dbReference type="NCBI Taxonomy" id="2024889"/>
    <lineage>
        <taxon>Bacteria</taxon>
        <taxon>Deltaproteobacteria</taxon>
        <taxon>SAR324 cluster</taxon>
    </lineage>
</organism>
<proteinExistence type="predicted"/>
<comment type="caution">
    <text evidence="2">The sequence shown here is derived from an EMBL/GenBank/DDBJ whole genome shotgun (WGS) entry which is preliminary data.</text>
</comment>
<dbReference type="EMBL" id="NZEX01000178">
    <property type="protein sequence ID" value="MAH64660.1"/>
    <property type="molecule type" value="Genomic_DNA"/>
</dbReference>
<reference evidence="3" key="1">
    <citation type="submission" date="2017-09" db="EMBL/GenBank/DDBJ databases">
        <title>The Reconstruction of 2,631 Draft Metagenome-Assembled Genomes from the Global Oceans.</title>
        <authorList>
            <person name="Tully B.J."/>
            <person name="Graham E.D."/>
            <person name="Heidelberg J.F."/>
        </authorList>
    </citation>
    <scope>NUCLEOTIDE SEQUENCE [LARGE SCALE GENOMIC DNA]</scope>
</reference>
<evidence type="ECO:0000256" key="1">
    <source>
        <dbReference type="SAM" id="MobiDB-lite"/>
    </source>
</evidence>
<protein>
    <submittedName>
        <fullName evidence="2">Uncharacterized protein</fullName>
    </submittedName>
</protein>
<dbReference type="Proteomes" id="UP000226525">
    <property type="component" value="Unassembled WGS sequence"/>
</dbReference>